<dbReference type="InterPro" id="IPR037523">
    <property type="entry name" value="VOC_core"/>
</dbReference>
<dbReference type="Gene3D" id="3.10.180.10">
    <property type="entry name" value="2,3-Dihydroxybiphenyl 1,2-Dioxygenase, domain 1"/>
    <property type="match status" value="1"/>
</dbReference>
<comment type="caution">
    <text evidence="2">The sequence shown here is derived from an EMBL/GenBank/DDBJ whole genome shotgun (WGS) entry which is preliminary data.</text>
</comment>
<accession>A0ABW2PBT8</accession>
<dbReference type="Pfam" id="PF00903">
    <property type="entry name" value="Glyoxalase"/>
    <property type="match status" value="1"/>
</dbReference>
<gene>
    <name evidence="2" type="ORF">ACFQSB_26095</name>
</gene>
<reference evidence="3" key="1">
    <citation type="journal article" date="2019" name="Int. J. Syst. Evol. Microbiol.">
        <title>The Global Catalogue of Microorganisms (GCM) 10K type strain sequencing project: providing services to taxonomists for standard genome sequencing and annotation.</title>
        <authorList>
            <consortium name="The Broad Institute Genomics Platform"/>
            <consortium name="The Broad Institute Genome Sequencing Center for Infectious Disease"/>
            <person name="Wu L."/>
            <person name="Ma J."/>
        </authorList>
    </citation>
    <scope>NUCLEOTIDE SEQUENCE [LARGE SCALE GENOMIC DNA]</scope>
    <source>
        <strain evidence="3">CECT 7649</strain>
    </source>
</reference>
<dbReference type="InterPro" id="IPR029068">
    <property type="entry name" value="Glyas_Bleomycin-R_OHBP_Dase"/>
</dbReference>
<name>A0ABW2PBT8_9ACTN</name>
<dbReference type="RefSeq" id="WP_380829595.1">
    <property type="nucleotide sequence ID" value="NZ_JBHTCG010000020.1"/>
</dbReference>
<organism evidence="2 3">
    <name type="scientific">Sphaerisporangium rhizosphaerae</name>
    <dbReference type="NCBI Taxonomy" id="2269375"/>
    <lineage>
        <taxon>Bacteria</taxon>
        <taxon>Bacillati</taxon>
        <taxon>Actinomycetota</taxon>
        <taxon>Actinomycetes</taxon>
        <taxon>Streptosporangiales</taxon>
        <taxon>Streptosporangiaceae</taxon>
        <taxon>Sphaerisporangium</taxon>
    </lineage>
</organism>
<dbReference type="SUPFAM" id="SSF54593">
    <property type="entry name" value="Glyoxalase/Bleomycin resistance protein/Dihydroxybiphenyl dioxygenase"/>
    <property type="match status" value="1"/>
</dbReference>
<evidence type="ECO:0000259" key="1">
    <source>
        <dbReference type="PROSITE" id="PS51819"/>
    </source>
</evidence>
<dbReference type="Proteomes" id="UP001596496">
    <property type="component" value="Unassembled WGS sequence"/>
</dbReference>
<dbReference type="PROSITE" id="PS51819">
    <property type="entry name" value="VOC"/>
    <property type="match status" value="1"/>
</dbReference>
<sequence length="151" mass="16440">METVVDYLLEVIVLPVADVDRAKEFYKRIGFREDLDYVGGQDFRVVHFTPPGSHCSIIVGEGIGTAAPGSAQNVHLIVRDIEEARADLVGRGVEVSEIFHDAGGVFHHAGEEKRVPGLYPGRLSYGSFASFSDPDGNGFLLQEVTERAPGR</sequence>
<evidence type="ECO:0000313" key="2">
    <source>
        <dbReference type="EMBL" id="MFC7385705.1"/>
    </source>
</evidence>
<protein>
    <submittedName>
        <fullName evidence="2">VOC family protein</fullName>
    </submittedName>
</protein>
<dbReference type="EMBL" id="JBHTCG010000020">
    <property type="protein sequence ID" value="MFC7385705.1"/>
    <property type="molecule type" value="Genomic_DNA"/>
</dbReference>
<dbReference type="InterPro" id="IPR004360">
    <property type="entry name" value="Glyas_Fos-R_dOase_dom"/>
</dbReference>
<evidence type="ECO:0000313" key="3">
    <source>
        <dbReference type="Proteomes" id="UP001596496"/>
    </source>
</evidence>
<keyword evidence="3" id="KW-1185">Reference proteome</keyword>
<feature type="domain" description="VOC" evidence="1">
    <location>
        <begin position="8"/>
        <end position="144"/>
    </location>
</feature>
<proteinExistence type="predicted"/>